<dbReference type="GO" id="GO:0023041">
    <property type="term" value="P:neuronal signal transduction"/>
    <property type="evidence" value="ECO:0007669"/>
    <property type="project" value="InterPro"/>
</dbReference>
<accession>A0AAV2TVU1</accession>
<dbReference type="GO" id="GO:0031965">
    <property type="term" value="C:nuclear membrane"/>
    <property type="evidence" value="ECO:0007669"/>
    <property type="project" value="UniProtKB-SubCell"/>
</dbReference>
<dbReference type="Proteomes" id="UP001497525">
    <property type="component" value="Unassembled WGS sequence"/>
</dbReference>
<evidence type="ECO:0000256" key="9">
    <source>
        <dbReference type="ARBA" id="ARBA00023136"/>
    </source>
</evidence>
<feature type="compositionally biased region" description="Polar residues" evidence="14">
    <location>
        <begin position="333"/>
        <end position="343"/>
    </location>
</feature>
<evidence type="ECO:0000256" key="1">
    <source>
        <dbReference type="ARBA" id="ARBA00003440"/>
    </source>
</evidence>
<evidence type="ECO:0000313" key="16">
    <source>
        <dbReference type="EMBL" id="CAL5140296.1"/>
    </source>
</evidence>
<organism evidence="16 17">
    <name type="scientific">Calicophoron daubneyi</name>
    <name type="common">Rumen fluke</name>
    <name type="synonym">Paramphistomum daubneyi</name>
    <dbReference type="NCBI Taxonomy" id="300641"/>
    <lineage>
        <taxon>Eukaryota</taxon>
        <taxon>Metazoa</taxon>
        <taxon>Spiralia</taxon>
        <taxon>Lophotrochozoa</taxon>
        <taxon>Platyhelminthes</taxon>
        <taxon>Trematoda</taxon>
        <taxon>Digenea</taxon>
        <taxon>Plagiorchiida</taxon>
        <taxon>Pronocephalata</taxon>
        <taxon>Paramphistomoidea</taxon>
        <taxon>Paramphistomidae</taxon>
        <taxon>Calicophoron</taxon>
    </lineage>
</organism>
<protein>
    <recommendedName>
        <fullName evidence="4">Macoilin</fullName>
    </recommendedName>
    <alternativeName>
        <fullName evidence="12">Transmembrane protein 57</fullName>
    </alternativeName>
</protein>
<keyword evidence="8 15" id="KW-1133">Transmembrane helix</keyword>
<keyword evidence="11" id="KW-0539">Nucleus</keyword>
<comment type="subcellular location">
    <subcellularLocation>
        <location evidence="2">Nucleus membrane</location>
        <topology evidence="2">Multi-pass membrane protein</topology>
    </subcellularLocation>
    <subcellularLocation>
        <location evidence="3">Rough endoplasmic reticulum membrane</location>
        <topology evidence="3">Multi-pass membrane protein</topology>
    </subcellularLocation>
</comment>
<feature type="transmembrane region" description="Helical" evidence="15">
    <location>
        <begin position="22"/>
        <end position="46"/>
    </location>
</feature>
<reference evidence="16" key="1">
    <citation type="submission" date="2024-06" db="EMBL/GenBank/DDBJ databases">
        <authorList>
            <person name="Liu X."/>
            <person name="Lenzi L."/>
            <person name="Haldenby T S."/>
            <person name="Uol C."/>
        </authorList>
    </citation>
    <scope>NUCLEOTIDE SEQUENCE</scope>
</reference>
<evidence type="ECO:0000256" key="8">
    <source>
        <dbReference type="ARBA" id="ARBA00022989"/>
    </source>
</evidence>
<feature type="compositionally biased region" description="Low complexity" evidence="14">
    <location>
        <begin position="288"/>
        <end position="301"/>
    </location>
</feature>
<dbReference type="AlphaFoldDB" id="A0AAV2TVU1"/>
<sequence>MPTRRKNVDVARIKRSSKRSRITDYFSSAYVQYLLIFIMWGTLILISQSTEMRFEYFWPGWLFMCSIHDSLKYQGWQHTVVFVIIVITVDLICFFLVPVSWIYSCGSAYVWVYLLWHTDQGLCFLTLTFCFIFVYFELGFYSRDAKLNHSIYLFRPFAAHSIGYPVVCMGFSIKRYLDVRHRKSKKLDVRKQNCLYFRILREAIPLSALADTPGSHATAYLPDDTSNELEDSVRSDGSKGGFPWSLFLLIQAGKCFWTCFLRWALAHHTSSHDREFSSISAHPYQQQSGSGNSSHSVGNGVLPHSSPSSDGTGKRGGSEPNGPSPDPHLKGTGNKQSNQSKGTGRSGKEDLTTRLEYSVRRLRTEIQSMRAVESQLRTQLTNLQRDDRLNRLSLSNQRQENESLSSRIAKLITRSRTDRSSLAAVEQSLAEEKRFRQTLEEQLVEVPSDSRPNDNSSSSKQVTKDAQSSHNQEDSKLESANGSDVDVVEASCCQRRHLLESEVYNLRLTSRQQDEQLHALSAVRPSREQASTAVANKKQNHAPTIREEKNGKQSSILLSNGDNVPRDGKPMSSHRKRLMMETYLQLASEERERLANTLREENWMKQELLTAYHTSVREITELNKTLKQRDFQILELTMKIEQLERLTLPDGTLPDKFTSRANKELSPSSLCSFNEKQLNKLSALVTSVISTTISLGHVNIPSQSQQLSVMQSAVDHYKYITDEPFGQIRQEGNKFGQGLQPMASGPFSFTTASSTVPVSLVDGGRCGLSAGTARCRNDSGGTVSYDPSLSYSLADVGCMNHSIPPRPTTTGMTTRTRVRGSSVQRPSAETP</sequence>
<evidence type="ECO:0000256" key="15">
    <source>
        <dbReference type="SAM" id="Phobius"/>
    </source>
</evidence>
<feature type="compositionally biased region" description="Polar residues" evidence="14">
    <location>
        <begin position="278"/>
        <end position="287"/>
    </location>
</feature>
<evidence type="ECO:0000256" key="11">
    <source>
        <dbReference type="ARBA" id="ARBA00023242"/>
    </source>
</evidence>
<feature type="transmembrane region" description="Helical" evidence="15">
    <location>
        <begin position="244"/>
        <end position="265"/>
    </location>
</feature>
<evidence type="ECO:0000256" key="3">
    <source>
        <dbReference type="ARBA" id="ARBA00004269"/>
    </source>
</evidence>
<keyword evidence="13" id="KW-0175">Coiled coil</keyword>
<evidence type="ECO:0000256" key="12">
    <source>
        <dbReference type="ARBA" id="ARBA00031129"/>
    </source>
</evidence>
<dbReference type="PANTHER" id="PTHR47464">
    <property type="entry name" value="MACOILIN"/>
    <property type="match status" value="1"/>
</dbReference>
<dbReference type="PANTHER" id="PTHR47464:SF2">
    <property type="entry name" value="MACOILIN"/>
    <property type="match status" value="1"/>
</dbReference>
<evidence type="ECO:0000256" key="10">
    <source>
        <dbReference type="ARBA" id="ARBA00023180"/>
    </source>
</evidence>
<feature type="transmembrane region" description="Helical" evidence="15">
    <location>
        <begin position="80"/>
        <end position="103"/>
    </location>
</feature>
<keyword evidence="5" id="KW-0597">Phosphoprotein</keyword>
<feature type="compositionally biased region" description="Polar residues" evidence="14">
    <location>
        <begin position="460"/>
        <end position="470"/>
    </location>
</feature>
<evidence type="ECO:0000256" key="6">
    <source>
        <dbReference type="ARBA" id="ARBA00022692"/>
    </source>
</evidence>
<dbReference type="GO" id="GO:0030867">
    <property type="term" value="C:rough endoplasmic reticulum membrane"/>
    <property type="evidence" value="ECO:0007669"/>
    <property type="project" value="UniProtKB-SubCell"/>
</dbReference>
<evidence type="ECO:0000256" key="14">
    <source>
        <dbReference type="SAM" id="MobiDB-lite"/>
    </source>
</evidence>
<feature type="region of interest" description="Disordered" evidence="14">
    <location>
        <begin position="278"/>
        <end position="355"/>
    </location>
</feature>
<dbReference type="Pfam" id="PF09726">
    <property type="entry name" value="Macoilin"/>
    <property type="match status" value="2"/>
</dbReference>
<feature type="compositionally biased region" description="Polar residues" evidence="14">
    <location>
        <begin position="552"/>
        <end position="562"/>
    </location>
</feature>
<evidence type="ECO:0000256" key="7">
    <source>
        <dbReference type="ARBA" id="ARBA00022824"/>
    </source>
</evidence>
<feature type="region of interest" description="Disordered" evidence="14">
    <location>
        <begin position="443"/>
        <end position="486"/>
    </location>
</feature>
<dbReference type="InterPro" id="IPR019130">
    <property type="entry name" value="Macoilin"/>
</dbReference>
<comment type="function">
    <text evidence="1">Plays a role in the regulation of neuronal activity.</text>
</comment>
<keyword evidence="7" id="KW-0256">Endoplasmic reticulum</keyword>
<evidence type="ECO:0000256" key="4">
    <source>
        <dbReference type="ARBA" id="ARBA00021882"/>
    </source>
</evidence>
<feature type="transmembrane region" description="Helical" evidence="15">
    <location>
        <begin position="110"/>
        <end position="136"/>
    </location>
</feature>
<gene>
    <name evidence="16" type="ORF">CDAUBV1_LOCUS15460</name>
</gene>
<feature type="compositionally biased region" description="Low complexity" evidence="14">
    <location>
        <begin position="447"/>
        <end position="459"/>
    </location>
</feature>
<comment type="caution">
    <text evidence="16">The sequence shown here is derived from an EMBL/GenBank/DDBJ whole genome shotgun (WGS) entry which is preliminary data.</text>
</comment>
<feature type="transmembrane region" description="Helical" evidence="15">
    <location>
        <begin position="156"/>
        <end position="177"/>
    </location>
</feature>
<keyword evidence="6 15" id="KW-0812">Transmembrane</keyword>
<proteinExistence type="predicted"/>
<keyword evidence="10" id="KW-0325">Glycoprotein</keyword>
<feature type="compositionally biased region" description="Basic and acidic residues" evidence="14">
    <location>
        <begin position="346"/>
        <end position="355"/>
    </location>
</feature>
<evidence type="ECO:0000256" key="5">
    <source>
        <dbReference type="ARBA" id="ARBA00022553"/>
    </source>
</evidence>
<evidence type="ECO:0000313" key="17">
    <source>
        <dbReference type="Proteomes" id="UP001497525"/>
    </source>
</evidence>
<feature type="coiled-coil region" evidence="13">
    <location>
        <begin position="366"/>
        <end position="442"/>
    </location>
</feature>
<name>A0AAV2TVU1_CALDB</name>
<dbReference type="EMBL" id="CAXLJL010000711">
    <property type="protein sequence ID" value="CAL5140296.1"/>
    <property type="molecule type" value="Genomic_DNA"/>
</dbReference>
<feature type="region of interest" description="Disordered" evidence="14">
    <location>
        <begin position="523"/>
        <end position="572"/>
    </location>
</feature>
<keyword evidence="9 15" id="KW-0472">Membrane</keyword>
<feature type="compositionally biased region" description="Polar residues" evidence="14">
    <location>
        <begin position="819"/>
        <end position="831"/>
    </location>
</feature>
<evidence type="ECO:0000256" key="13">
    <source>
        <dbReference type="SAM" id="Coils"/>
    </source>
</evidence>
<feature type="region of interest" description="Disordered" evidence="14">
    <location>
        <begin position="802"/>
        <end position="831"/>
    </location>
</feature>
<evidence type="ECO:0000256" key="2">
    <source>
        <dbReference type="ARBA" id="ARBA00004232"/>
    </source>
</evidence>